<comment type="caution">
    <text evidence="5">The sequence shown here is derived from an EMBL/GenBank/DDBJ whole genome shotgun (WGS) entry which is preliminary data.</text>
</comment>
<dbReference type="Pfam" id="PF21787">
    <property type="entry name" value="TNP-like_RNaseH_N"/>
    <property type="match status" value="1"/>
</dbReference>
<dbReference type="EMBL" id="JBEDNZ010000004">
    <property type="protein sequence ID" value="KAL0849398.1"/>
    <property type="molecule type" value="Genomic_DNA"/>
</dbReference>
<protein>
    <recommendedName>
        <fullName evidence="7">Transposable element P transposase</fullName>
    </recommendedName>
</protein>
<dbReference type="Pfam" id="PF21788">
    <property type="entry name" value="TNP-like_GBD"/>
    <property type="match status" value="1"/>
</dbReference>
<feature type="compositionally biased region" description="Low complexity" evidence="1">
    <location>
        <begin position="607"/>
        <end position="627"/>
    </location>
</feature>
<dbReference type="PANTHER" id="PTHR47577">
    <property type="entry name" value="THAP DOMAIN-CONTAINING PROTEIN 6"/>
    <property type="match status" value="1"/>
</dbReference>
<proteinExistence type="predicted"/>
<evidence type="ECO:0000259" key="4">
    <source>
        <dbReference type="Pfam" id="PF21789"/>
    </source>
</evidence>
<evidence type="ECO:0000259" key="2">
    <source>
        <dbReference type="Pfam" id="PF21787"/>
    </source>
</evidence>
<evidence type="ECO:0000313" key="5">
    <source>
        <dbReference type="EMBL" id="KAL0849398.1"/>
    </source>
</evidence>
<sequence length="817" mass="92853">MPFSECIVTSCSSKKTSTRMFKLPRDDVLRARWMEYLLPHNPSLGSLTKKQLVERMVRIFPLVLYSITRSLTLYYTTSRYRSLRCSSQFESSAHLNIPSTISFQDRNLKSIENLTRNCKAIKLAGKPKRQRRYTTAFKVDSLVMYKASPKGYKHLQKSLALPTPRTLNTFTRHVKIRPGLNENLLRQLKSQIAPWEDKMRLCSIVFDEISLSPQLTFAESEDRIDGFVDFGQTDKKLSDHALVFMVRGIVGSWRQSFAYYFCEGTTPALELKKILREVVDAIICIGLNPKALVCDQGSTFRACLNQFKDDSRRSEEQLRLADHQVVINGCVLNIVFDPPHLIKGVRNNFLTKNLMFQGKLAKWSDIIEVYKADCEVGDIRMLHKLTDEHVIPEKIKKMKVKNCTQTLSERTAAMLNYSSKFGCRADGAPVSSTMKNTSEAVLFFDRLFDSVNGSRGGSAPGKLRGPVKEVEGVSRHVEFWQEAIRTLRNIYFVEPNTGQRKNVPSIQNWLITLKSFISIWSELKLMGVGLFYTRNLNQDPLENFFGLIRALNHRNNSPTPYMFQCTFKSLLISNLLGPQSRNTNCESDMGESLLKSGLFFEDKDDTPSASSFTGGASASAPGPSTSGLAESVESLPLIQQARREKLNVHSSAFTAGYVARRLKKYFKCQACNQTMITQDVSSIHSWITHRERGLLKGKNLQYPTPKFVQIFRDLIKFINTYLANFAHNPEVVKNIRNIFLNSVDIDSLGCAQHRSDLVNQFVTIICRMQIHNWCNSINKILRGSLIEKLSSQLNSMQALALKKYKSSRQKKVTNSFG</sequence>
<evidence type="ECO:0008006" key="7">
    <source>
        <dbReference type="Google" id="ProtNLM"/>
    </source>
</evidence>
<dbReference type="Pfam" id="PF21789">
    <property type="entry name" value="TNP-like_RNaseH_C"/>
    <property type="match status" value="1"/>
</dbReference>
<reference evidence="5 6" key="1">
    <citation type="submission" date="2024-06" db="EMBL/GenBank/DDBJ databases">
        <title>A chromosome-level genome assembly of beet webworm, Loxostege sticticalis.</title>
        <authorList>
            <person name="Zhang Y."/>
        </authorList>
    </citation>
    <scope>NUCLEOTIDE SEQUENCE [LARGE SCALE GENOMIC DNA]</scope>
    <source>
        <strain evidence="5">AQ028</strain>
        <tissue evidence="5">Male pupae</tissue>
    </source>
</reference>
<gene>
    <name evidence="5" type="ORF">ABMA28_013697</name>
</gene>
<name>A0ABD0TJG8_LOXSC</name>
<dbReference type="Proteomes" id="UP001549921">
    <property type="component" value="Unassembled WGS sequence"/>
</dbReference>
<evidence type="ECO:0000313" key="6">
    <source>
        <dbReference type="Proteomes" id="UP001549921"/>
    </source>
</evidence>
<feature type="region of interest" description="Disordered" evidence="1">
    <location>
        <begin position="605"/>
        <end position="628"/>
    </location>
</feature>
<feature type="domain" description="Transposable element P transposase-like RNase H C-terminal" evidence="4">
    <location>
        <begin position="536"/>
        <end position="568"/>
    </location>
</feature>
<dbReference type="InterPro" id="IPR048365">
    <property type="entry name" value="TNP-like_RNaseH_N"/>
</dbReference>
<accession>A0ABD0TJG8</accession>
<feature type="domain" description="Transposable element P transposase-like RNase H" evidence="2">
    <location>
        <begin position="177"/>
        <end position="307"/>
    </location>
</feature>
<evidence type="ECO:0000256" key="1">
    <source>
        <dbReference type="SAM" id="MobiDB-lite"/>
    </source>
</evidence>
<dbReference type="InterPro" id="IPR048367">
    <property type="entry name" value="TNP-like_RNaseH_C"/>
</dbReference>
<organism evidence="5 6">
    <name type="scientific">Loxostege sticticalis</name>
    <name type="common">Beet webworm moth</name>
    <dbReference type="NCBI Taxonomy" id="481309"/>
    <lineage>
        <taxon>Eukaryota</taxon>
        <taxon>Metazoa</taxon>
        <taxon>Ecdysozoa</taxon>
        <taxon>Arthropoda</taxon>
        <taxon>Hexapoda</taxon>
        <taxon>Insecta</taxon>
        <taxon>Pterygota</taxon>
        <taxon>Neoptera</taxon>
        <taxon>Endopterygota</taxon>
        <taxon>Lepidoptera</taxon>
        <taxon>Glossata</taxon>
        <taxon>Ditrysia</taxon>
        <taxon>Pyraloidea</taxon>
        <taxon>Crambidae</taxon>
        <taxon>Pyraustinae</taxon>
        <taxon>Loxostege</taxon>
    </lineage>
</organism>
<feature type="domain" description="Transposable element P transposase-like GTP-binding insertion" evidence="3">
    <location>
        <begin position="340"/>
        <end position="454"/>
    </location>
</feature>
<dbReference type="InterPro" id="IPR048366">
    <property type="entry name" value="TNP-like_GBD"/>
</dbReference>
<dbReference type="PANTHER" id="PTHR47577:SF2">
    <property type="entry name" value="THAP DOMAIN CONTAINING 9"/>
    <property type="match status" value="1"/>
</dbReference>
<evidence type="ECO:0000259" key="3">
    <source>
        <dbReference type="Pfam" id="PF21788"/>
    </source>
</evidence>
<dbReference type="AlphaFoldDB" id="A0ABD0TJG8"/>